<protein>
    <recommendedName>
        <fullName evidence="2">DUF6533 domain-containing protein</fullName>
    </recommendedName>
</protein>
<reference evidence="3" key="1">
    <citation type="submission" date="2023-03" db="EMBL/GenBank/DDBJ databases">
        <title>Massive genome expansion in bonnet fungi (Mycena s.s.) driven by repeated elements and novel gene families across ecological guilds.</title>
        <authorList>
            <consortium name="Lawrence Berkeley National Laboratory"/>
            <person name="Harder C.B."/>
            <person name="Miyauchi S."/>
            <person name="Viragh M."/>
            <person name="Kuo A."/>
            <person name="Thoen E."/>
            <person name="Andreopoulos B."/>
            <person name="Lu D."/>
            <person name="Skrede I."/>
            <person name="Drula E."/>
            <person name="Henrissat B."/>
            <person name="Morin E."/>
            <person name="Kohler A."/>
            <person name="Barry K."/>
            <person name="LaButti K."/>
            <person name="Morin E."/>
            <person name="Salamov A."/>
            <person name="Lipzen A."/>
            <person name="Mereny Z."/>
            <person name="Hegedus B."/>
            <person name="Baldrian P."/>
            <person name="Stursova M."/>
            <person name="Weitz H."/>
            <person name="Taylor A."/>
            <person name="Grigoriev I.V."/>
            <person name="Nagy L.G."/>
            <person name="Martin F."/>
            <person name="Kauserud H."/>
        </authorList>
    </citation>
    <scope>NUCLEOTIDE SEQUENCE</scope>
    <source>
        <strain evidence="3">CBHHK182m</strain>
    </source>
</reference>
<feature type="transmembrane region" description="Helical" evidence="1">
    <location>
        <begin position="144"/>
        <end position="173"/>
    </location>
</feature>
<sequence length="275" mass="30823">MSSVLSEQIALSLTRLLSVKATAAAVVLFFDYCLMFNLEVAHIWPSNWSLTKILYLLSRYSAFVDIPLAIYYLNPPEDLSPEICEGINITIAAILLLRTYALSGRSRSILTIFGGLYVLSVGGGAIAVWLFLRDMQCFGGCNVVGAKFLLVGLSIAVSLAYETALMGYTLWIWFKTFRHTPNALVSTLYRDGLTYYVFLCLGSVANFVIILLAPEELRLLLNTPFRVLHAVLSTRVVLHLRETEHNERNLAQVWVNVPQAQSVADLSHRSYNHDW</sequence>
<organism evidence="3 4">
    <name type="scientific">Mycena metata</name>
    <dbReference type="NCBI Taxonomy" id="1033252"/>
    <lineage>
        <taxon>Eukaryota</taxon>
        <taxon>Fungi</taxon>
        <taxon>Dikarya</taxon>
        <taxon>Basidiomycota</taxon>
        <taxon>Agaricomycotina</taxon>
        <taxon>Agaricomycetes</taxon>
        <taxon>Agaricomycetidae</taxon>
        <taxon>Agaricales</taxon>
        <taxon>Marasmiineae</taxon>
        <taxon>Mycenaceae</taxon>
        <taxon>Mycena</taxon>
    </lineage>
</organism>
<dbReference type="Pfam" id="PF20151">
    <property type="entry name" value="DUF6533"/>
    <property type="match status" value="1"/>
</dbReference>
<feature type="domain" description="DUF6533" evidence="2">
    <location>
        <begin position="22"/>
        <end position="63"/>
    </location>
</feature>
<dbReference type="InterPro" id="IPR045340">
    <property type="entry name" value="DUF6533"/>
</dbReference>
<gene>
    <name evidence="3" type="ORF">B0H16DRAFT_1473617</name>
</gene>
<feature type="transmembrane region" description="Helical" evidence="1">
    <location>
        <begin position="193"/>
        <end position="213"/>
    </location>
</feature>
<keyword evidence="1" id="KW-0812">Transmembrane</keyword>
<keyword evidence="1" id="KW-0472">Membrane</keyword>
<evidence type="ECO:0000256" key="1">
    <source>
        <dbReference type="SAM" id="Phobius"/>
    </source>
</evidence>
<feature type="transmembrane region" description="Helical" evidence="1">
    <location>
        <begin position="109"/>
        <end position="132"/>
    </location>
</feature>
<evidence type="ECO:0000313" key="4">
    <source>
        <dbReference type="Proteomes" id="UP001215598"/>
    </source>
</evidence>
<evidence type="ECO:0000313" key="3">
    <source>
        <dbReference type="EMBL" id="KAJ7721867.1"/>
    </source>
</evidence>
<dbReference type="Proteomes" id="UP001215598">
    <property type="component" value="Unassembled WGS sequence"/>
</dbReference>
<evidence type="ECO:0000259" key="2">
    <source>
        <dbReference type="Pfam" id="PF20151"/>
    </source>
</evidence>
<proteinExistence type="predicted"/>
<accession>A0AAD7HK81</accession>
<keyword evidence="1" id="KW-1133">Transmembrane helix</keyword>
<dbReference type="EMBL" id="JARKIB010000225">
    <property type="protein sequence ID" value="KAJ7721867.1"/>
    <property type="molecule type" value="Genomic_DNA"/>
</dbReference>
<name>A0AAD7HK81_9AGAR</name>
<keyword evidence="4" id="KW-1185">Reference proteome</keyword>
<comment type="caution">
    <text evidence="3">The sequence shown here is derived from an EMBL/GenBank/DDBJ whole genome shotgun (WGS) entry which is preliminary data.</text>
</comment>
<dbReference type="AlphaFoldDB" id="A0AAD7HK81"/>